<evidence type="ECO:0000313" key="1">
    <source>
        <dbReference type="EMBL" id="TQL98907.1"/>
    </source>
</evidence>
<keyword evidence="2" id="KW-1185">Reference proteome</keyword>
<accession>A0A543CPP3</accession>
<proteinExistence type="predicted"/>
<dbReference type="AlphaFoldDB" id="A0A543CPP3"/>
<gene>
    <name evidence="1" type="ORF">FB559_4557</name>
</gene>
<protein>
    <submittedName>
        <fullName evidence="1">Uncharacterized protein</fullName>
    </submittedName>
</protein>
<reference evidence="1 2" key="1">
    <citation type="submission" date="2019-06" db="EMBL/GenBank/DDBJ databases">
        <title>Sequencing the genomes of 1000 actinobacteria strains.</title>
        <authorList>
            <person name="Klenk H.-P."/>
        </authorList>
    </citation>
    <scope>NUCLEOTIDE SEQUENCE [LARGE SCALE GENOMIC DNA]</scope>
    <source>
        <strain evidence="1 2">DSM 102200</strain>
    </source>
</reference>
<name>A0A543CPP3_9ACTN</name>
<dbReference type="EMBL" id="VFOZ01000001">
    <property type="protein sequence ID" value="TQL98907.1"/>
    <property type="molecule type" value="Genomic_DNA"/>
</dbReference>
<sequence length="377" mass="40333">MLGGNSLRAAVVGTIAALGLTTGVVPAVAADTGTWRIAYAGNRPTGYEALRATVATGPADAWAFGGSLTTDGQWSPVARRWNGRSWTGATLPAGLQRGITAADATGPGNVWAFAGGDEAGDAYALRWNGQRWSVAQRWPGSDILSDAAVLSARDVWVFGSSHIGPGIGTWHYDGRSWKQVETPDGQLARASAVAPDDIWAIGTDDVGRDNVLSRWDGRTWTRVDVPGLPQEETHFAEFHAIHATSPQDVWIVGDEYRTSGDDWSYTPLALHFDGHSWQRLDPPSTGQGILGDVTSDGHGGVWVTPSVDEPYDAPELLHYADGQWTEVRPQRPDGKVLRVNDVTTVPHSGSTWAVGEVFPADRNTSDGAVWVNGPLPR</sequence>
<organism evidence="1 2">
    <name type="scientific">Actinoallomurus bryophytorum</name>
    <dbReference type="NCBI Taxonomy" id="1490222"/>
    <lineage>
        <taxon>Bacteria</taxon>
        <taxon>Bacillati</taxon>
        <taxon>Actinomycetota</taxon>
        <taxon>Actinomycetes</taxon>
        <taxon>Streptosporangiales</taxon>
        <taxon>Thermomonosporaceae</taxon>
        <taxon>Actinoallomurus</taxon>
    </lineage>
</organism>
<comment type="caution">
    <text evidence="1">The sequence shown here is derived from an EMBL/GenBank/DDBJ whole genome shotgun (WGS) entry which is preliminary data.</text>
</comment>
<evidence type="ECO:0000313" key="2">
    <source>
        <dbReference type="Proteomes" id="UP000316096"/>
    </source>
</evidence>
<dbReference type="SUPFAM" id="SSF50965">
    <property type="entry name" value="Galactose oxidase, central domain"/>
    <property type="match status" value="1"/>
</dbReference>
<dbReference type="InterPro" id="IPR011043">
    <property type="entry name" value="Gal_Oxase/kelch_b-propeller"/>
</dbReference>
<dbReference type="Proteomes" id="UP000316096">
    <property type="component" value="Unassembled WGS sequence"/>
</dbReference>